<gene>
    <name evidence="6" type="ORF">CTZ28_34320</name>
</gene>
<dbReference type="InterPro" id="IPR000843">
    <property type="entry name" value="HTH_LacI"/>
</dbReference>
<evidence type="ECO:0000313" key="7">
    <source>
        <dbReference type="Proteomes" id="UP000270471"/>
    </source>
</evidence>
<dbReference type="CDD" id="cd06267">
    <property type="entry name" value="PBP1_LacI_sugar_binding-like"/>
    <property type="match status" value="1"/>
</dbReference>
<keyword evidence="4" id="KW-0804">Transcription</keyword>
<proteinExistence type="predicted"/>
<protein>
    <recommendedName>
        <fullName evidence="5">HTH lacI-type domain-containing protein</fullName>
    </recommendedName>
</protein>
<dbReference type="Gene3D" id="1.10.260.40">
    <property type="entry name" value="lambda repressor-like DNA-binding domains"/>
    <property type="match status" value="1"/>
</dbReference>
<evidence type="ECO:0000256" key="3">
    <source>
        <dbReference type="ARBA" id="ARBA00023125"/>
    </source>
</evidence>
<dbReference type="CDD" id="cd01392">
    <property type="entry name" value="HTH_LacI"/>
    <property type="match status" value="1"/>
</dbReference>
<evidence type="ECO:0000259" key="5">
    <source>
        <dbReference type="PROSITE" id="PS50932"/>
    </source>
</evidence>
<name>A0A3M0IHT1_9ACTN</name>
<dbReference type="InterPro" id="IPR046335">
    <property type="entry name" value="LacI/GalR-like_sensor"/>
</dbReference>
<evidence type="ECO:0000256" key="2">
    <source>
        <dbReference type="ARBA" id="ARBA00023015"/>
    </source>
</evidence>
<dbReference type="GO" id="GO:0000976">
    <property type="term" value="F:transcription cis-regulatory region binding"/>
    <property type="evidence" value="ECO:0007669"/>
    <property type="project" value="TreeGrafter"/>
</dbReference>
<dbReference type="InterPro" id="IPR010982">
    <property type="entry name" value="Lambda_DNA-bd_dom_sf"/>
</dbReference>
<keyword evidence="1" id="KW-0678">Repressor</keyword>
<dbReference type="InterPro" id="IPR028082">
    <property type="entry name" value="Peripla_BP_I"/>
</dbReference>
<dbReference type="PANTHER" id="PTHR30146">
    <property type="entry name" value="LACI-RELATED TRANSCRIPTIONAL REPRESSOR"/>
    <property type="match status" value="1"/>
</dbReference>
<dbReference type="EMBL" id="PENI01000030">
    <property type="protein sequence ID" value="RMB81486.1"/>
    <property type="molecule type" value="Genomic_DNA"/>
</dbReference>
<dbReference type="Pfam" id="PF00356">
    <property type="entry name" value="LacI"/>
    <property type="match status" value="1"/>
</dbReference>
<dbReference type="PROSITE" id="PS50932">
    <property type="entry name" value="HTH_LACI_2"/>
    <property type="match status" value="1"/>
</dbReference>
<sequence>MREAKKQPGIAEVAAAAGVSVTTVSHVLSGRRPVSAATRALVETVIKELGYRPNPSARGLRTQRSESIALIVPDLTNPFYTLVAAGLQDVLMESGYLLSITDAAQPGRALPEVVRHVLARRVDGIVLASYGATDDDIASIAETGTKLVRLGSRFRADFGDVVRADDVGGMHDVVDHLLARGYRRIGLVNGEYDAQPSQMRLEGYTRALREAGRTADPDLIHFGTFSRAGGAAGARRLFDSAHPPDAIVGGNDLIAVGVMDAARERGLAIPRDVAITGYDDIEAASLVTPALTTVHNPAREIGRTCARMLLDRLAGKYDDVAREVVLAHRLVIRESS</sequence>
<evidence type="ECO:0000256" key="1">
    <source>
        <dbReference type="ARBA" id="ARBA00022491"/>
    </source>
</evidence>
<dbReference type="OrthoDB" id="3595338at2"/>
<dbReference type="SMART" id="SM00354">
    <property type="entry name" value="HTH_LACI"/>
    <property type="match status" value="1"/>
</dbReference>
<dbReference type="Pfam" id="PF13377">
    <property type="entry name" value="Peripla_BP_3"/>
    <property type="match status" value="1"/>
</dbReference>
<dbReference type="GO" id="GO:0003700">
    <property type="term" value="F:DNA-binding transcription factor activity"/>
    <property type="evidence" value="ECO:0007669"/>
    <property type="project" value="TreeGrafter"/>
</dbReference>
<dbReference type="PROSITE" id="PS00356">
    <property type="entry name" value="HTH_LACI_1"/>
    <property type="match status" value="1"/>
</dbReference>
<evidence type="ECO:0000256" key="4">
    <source>
        <dbReference type="ARBA" id="ARBA00023163"/>
    </source>
</evidence>
<dbReference type="SUPFAM" id="SSF47413">
    <property type="entry name" value="lambda repressor-like DNA-binding domains"/>
    <property type="match status" value="1"/>
</dbReference>
<keyword evidence="3" id="KW-0238">DNA-binding</keyword>
<dbReference type="Proteomes" id="UP000270471">
    <property type="component" value="Unassembled WGS sequence"/>
</dbReference>
<dbReference type="PANTHER" id="PTHR30146:SF148">
    <property type="entry name" value="HTH-TYPE TRANSCRIPTIONAL REPRESSOR PURR-RELATED"/>
    <property type="match status" value="1"/>
</dbReference>
<feature type="domain" description="HTH lacI-type" evidence="5">
    <location>
        <begin position="8"/>
        <end position="62"/>
    </location>
</feature>
<reference evidence="6 7" key="1">
    <citation type="submission" date="2017-11" db="EMBL/GenBank/DDBJ databases">
        <title>Draft genome of actinobacteria isolated from guarana (Paullinia cupana (Mart.) Ducke.</title>
        <authorList>
            <person name="Siqueira K.A."/>
            <person name="Liotti R.G."/>
            <person name="Mendes T.A.O."/>
            <person name="Soares M.A."/>
        </authorList>
    </citation>
    <scope>NUCLEOTIDE SEQUENCE [LARGE SCALE GENOMIC DNA]</scope>
    <source>
        <strain evidence="6 7">193</strain>
    </source>
</reference>
<keyword evidence="7" id="KW-1185">Reference proteome</keyword>
<dbReference type="AlphaFoldDB" id="A0A3M0IHT1"/>
<keyword evidence="2" id="KW-0805">Transcription regulation</keyword>
<dbReference type="SUPFAM" id="SSF53822">
    <property type="entry name" value="Periplasmic binding protein-like I"/>
    <property type="match status" value="1"/>
</dbReference>
<dbReference type="Gene3D" id="3.40.50.2300">
    <property type="match status" value="2"/>
</dbReference>
<accession>A0A3M0IHT1</accession>
<dbReference type="RefSeq" id="WP_121893680.1">
    <property type="nucleotide sequence ID" value="NZ_JBNJMA010000001.1"/>
</dbReference>
<evidence type="ECO:0000313" key="6">
    <source>
        <dbReference type="EMBL" id="RMB81486.1"/>
    </source>
</evidence>
<organism evidence="6 7">
    <name type="scientific">Streptomyces shenzhenensis</name>
    <dbReference type="NCBI Taxonomy" id="943815"/>
    <lineage>
        <taxon>Bacteria</taxon>
        <taxon>Bacillati</taxon>
        <taxon>Actinomycetota</taxon>
        <taxon>Actinomycetes</taxon>
        <taxon>Kitasatosporales</taxon>
        <taxon>Streptomycetaceae</taxon>
        <taxon>Streptomyces</taxon>
    </lineage>
</organism>
<comment type="caution">
    <text evidence="6">The sequence shown here is derived from an EMBL/GenBank/DDBJ whole genome shotgun (WGS) entry which is preliminary data.</text>
</comment>